<gene>
    <name evidence="1" type="ORF">LMG32879_000650</name>
</gene>
<protein>
    <submittedName>
        <fullName evidence="1">Uncharacterized protein</fullName>
    </submittedName>
</protein>
<evidence type="ECO:0000313" key="2">
    <source>
        <dbReference type="Proteomes" id="UP001176960"/>
    </source>
</evidence>
<comment type="caution">
    <text evidence="1">The sequence shown here is derived from an EMBL/GenBank/DDBJ whole genome shotgun (WGS) entry which is preliminary data.</text>
</comment>
<dbReference type="EMBL" id="CATKSH010000003">
    <property type="protein sequence ID" value="CAI9119824.1"/>
    <property type="molecule type" value="Genomic_DNA"/>
</dbReference>
<sequence length="73" mass="7928">MTTKILALMDALNNLVRFRLMPGQCFDSVDVPPLIDGLECDAFISDKAFGRKTIIASSVSEKTVEHGSLGPVF</sequence>
<name>A0AA35XX20_9PROT</name>
<accession>A0AA35XX20</accession>
<organism evidence="1 2">
    <name type="scientific">Brytella acorum</name>
    <dbReference type="NCBI Taxonomy" id="2959299"/>
    <lineage>
        <taxon>Bacteria</taxon>
        <taxon>Pseudomonadati</taxon>
        <taxon>Pseudomonadota</taxon>
        <taxon>Alphaproteobacteria</taxon>
        <taxon>Acetobacterales</taxon>
        <taxon>Acetobacteraceae</taxon>
        <taxon>Brytella</taxon>
    </lineage>
</organism>
<dbReference type="RefSeq" id="WP_289840931.1">
    <property type="nucleotide sequence ID" value="NZ_CATKSH010000003.1"/>
</dbReference>
<dbReference type="Proteomes" id="UP001176960">
    <property type="component" value="Unassembled WGS sequence"/>
</dbReference>
<proteinExistence type="predicted"/>
<keyword evidence="2" id="KW-1185">Reference proteome</keyword>
<reference evidence="1" key="1">
    <citation type="submission" date="2023-03" db="EMBL/GenBank/DDBJ databases">
        <authorList>
            <person name="Cleenwerck I."/>
        </authorList>
    </citation>
    <scope>NUCLEOTIDE SEQUENCE</scope>
    <source>
        <strain evidence="1">LMG 32879</strain>
    </source>
</reference>
<evidence type="ECO:0000313" key="1">
    <source>
        <dbReference type="EMBL" id="CAI9119824.1"/>
    </source>
</evidence>
<dbReference type="AlphaFoldDB" id="A0AA35XX20"/>